<dbReference type="Ensembl" id="ENSPNAT00000033556.2">
    <property type="protein sequence ID" value="ENSPNAP00000021852.2"/>
    <property type="gene ID" value="ENSPNAG00000029071.2"/>
</dbReference>
<reference evidence="2" key="2">
    <citation type="submission" date="2025-08" db="UniProtKB">
        <authorList>
            <consortium name="Ensembl"/>
        </authorList>
    </citation>
    <scope>IDENTIFICATION</scope>
</reference>
<keyword evidence="3" id="KW-1185">Reference proteome</keyword>
<evidence type="ECO:0000256" key="1">
    <source>
        <dbReference type="SAM" id="Phobius"/>
    </source>
</evidence>
<feature type="transmembrane region" description="Helical" evidence="1">
    <location>
        <begin position="113"/>
        <end position="133"/>
    </location>
</feature>
<keyword evidence="1" id="KW-0812">Transmembrane</keyword>
<sequence length="160" mass="17361">MYLRPRSLLLAFVEGQEGNVGHLHHLETYTRDITDGMSLTTKSCHQNFIVLLPSKPIYLNEIQATVIGDESGNLLAVLDQLDPDALPNSRVRLLGFNTTAKAQRKMVRVSLQGGAQIGLLVLLVVPFLLTAVVPQLSGGTKSTTLAYSGAGRSRGPRRLN</sequence>
<reference evidence="2 3" key="1">
    <citation type="submission" date="2020-10" db="EMBL/GenBank/DDBJ databases">
        <title>Pygocentrus nattereri (red-bellied piranha) genome, fPygNat1, primary haplotype.</title>
        <authorList>
            <person name="Myers G."/>
            <person name="Meyer A."/>
            <person name="Karagic N."/>
            <person name="Pippel M."/>
            <person name="Winkler S."/>
            <person name="Tracey A."/>
            <person name="Wood J."/>
            <person name="Formenti G."/>
            <person name="Howe K."/>
            <person name="Fedrigo O."/>
            <person name="Jarvis E.D."/>
        </authorList>
    </citation>
    <scope>NUCLEOTIDE SEQUENCE [LARGE SCALE GENOMIC DNA]</scope>
</reference>
<dbReference type="STRING" id="42514.ENSPNAP00000021852"/>
<evidence type="ECO:0000313" key="2">
    <source>
        <dbReference type="Ensembl" id="ENSPNAP00000021852.2"/>
    </source>
</evidence>
<dbReference type="GeneTree" id="ENSGT01150000287346"/>
<dbReference type="AlphaFoldDB" id="A0A3B4DBR3"/>
<dbReference type="Proteomes" id="UP001501920">
    <property type="component" value="Chromosome 21"/>
</dbReference>
<accession>A0A3B4DBR3</accession>
<protein>
    <submittedName>
        <fullName evidence="2">Uncharacterized protein</fullName>
    </submittedName>
</protein>
<proteinExistence type="predicted"/>
<evidence type="ECO:0000313" key="3">
    <source>
        <dbReference type="Proteomes" id="UP001501920"/>
    </source>
</evidence>
<dbReference type="OMA" id="DGRIWPF"/>
<name>A0A3B4DBR3_PYGNA</name>
<gene>
    <name evidence="2" type="primary">ARL11</name>
</gene>
<organism evidence="2 3">
    <name type="scientific">Pygocentrus nattereri</name>
    <name type="common">Red-bellied piranha</name>
    <dbReference type="NCBI Taxonomy" id="42514"/>
    <lineage>
        <taxon>Eukaryota</taxon>
        <taxon>Metazoa</taxon>
        <taxon>Chordata</taxon>
        <taxon>Craniata</taxon>
        <taxon>Vertebrata</taxon>
        <taxon>Euteleostomi</taxon>
        <taxon>Actinopterygii</taxon>
        <taxon>Neopterygii</taxon>
        <taxon>Teleostei</taxon>
        <taxon>Ostariophysi</taxon>
        <taxon>Characiformes</taxon>
        <taxon>Characoidei</taxon>
        <taxon>Pygocentrus</taxon>
    </lineage>
</organism>
<keyword evidence="1" id="KW-0472">Membrane</keyword>
<reference evidence="2" key="3">
    <citation type="submission" date="2025-09" db="UniProtKB">
        <authorList>
            <consortium name="Ensembl"/>
        </authorList>
    </citation>
    <scope>IDENTIFICATION</scope>
</reference>
<keyword evidence="1" id="KW-1133">Transmembrane helix</keyword>